<dbReference type="Proteomes" id="UP000713479">
    <property type="component" value="Unassembled WGS sequence"/>
</dbReference>
<dbReference type="SUPFAM" id="SSF51126">
    <property type="entry name" value="Pectin lyase-like"/>
    <property type="match status" value="2"/>
</dbReference>
<dbReference type="EMBL" id="SUTF01000004">
    <property type="protein sequence ID" value="MBE6510309.1"/>
    <property type="molecule type" value="Genomic_DNA"/>
</dbReference>
<dbReference type="SUPFAM" id="SSF49373">
    <property type="entry name" value="Invasin/intimin cell-adhesion fragments"/>
    <property type="match status" value="1"/>
</dbReference>
<dbReference type="InterPro" id="IPR012334">
    <property type="entry name" value="Pectin_lyas_fold"/>
</dbReference>
<evidence type="ECO:0000313" key="3">
    <source>
        <dbReference type="EMBL" id="MBE6510309.1"/>
    </source>
</evidence>
<feature type="region of interest" description="Disordered" evidence="1">
    <location>
        <begin position="477"/>
        <end position="499"/>
    </location>
</feature>
<sequence>MIFLNNKVKSLLFALVVLSIVISSSCVFASDDFNQTNDVVGDDNTGYVISASGEIFISPEGTGSGISADSPTNWYNAYSSANNGDTIVFLGGNYAWNSMQSISKSITLKGYGDSESIIDALNQNGFFRTTAGSTVQLINLTFFDAETGDSGSGGIVNNGNLIVNHCYFAENTGWGTEGGAIHNSGTCNVYDSTFFSNTAKKGGSFYGEERSILNVYNSTFIKGSSKEGNCFNIKEATANIYDCQFINCSAKSGIIHTKKGTVNIYNSNFTNSRAVDYAACVDVDKESYVLIDNCIFDKCTSVGGVIWNTDGKKIGTGNGGAVYVEKGGSLTIKNSLFTNCSAKADGGALYIESRGDALVDNCTFINNTASQGRHIFIEGSIPTIKDCTFEVNDTLTALQSGSDENVNIYVDVGTNFMQYNIPVKMSGNEVGVVNKENSVITLSGLAAGEYEVILDANDKVSTNKYIFNQESVSFKVGNGTSSENHTGDDNQTSDDNKTDVNVNVTLTAPEVELYYKNGTRFYAYLFDSEFNPIRDKEVVITVNGVDNKRVTDGNGAASIAINLEPGAYDVSVKCENLSVMSKITVLSTIAARDIVKVYKNGTQFYANFTDGNGNSLAKKTVMFNINGVFYYRNTTEDGVARLNINLMAGTYIITSTNLENGENSANQIVVVSKIIENHDLIKFYRNDSQYVVKILNDDGSVAGAGKTVEFNINGVFYKRVTNETGHAKLNVNLEPGDYIITADCDGCMASNNITVKPILFADDIEKVFGSSDQFNVQLLDGQGNPFAEQSITFNINGVFYNRTTDSAGIAHLNINLQAGVYIITSSYNGCNIANKVTVTSE</sequence>
<proteinExistence type="predicted"/>
<protein>
    <recommendedName>
        <fullName evidence="2">Right handed beta helix domain-containing protein</fullName>
    </recommendedName>
</protein>
<dbReference type="PROSITE" id="PS51257">
    <property type="entry name" value="PROKAR_LIPOPROTEIN"/>
    <property type="match status" value="1"/>
</dbReference>
<dbReference type="InterPro" id="IPR011050">
    <property type="entry name" value="Pectin_lyase_fold/virulence"/>
</dbReference>
<organism evidence="3 4">
    <name type="scientific">Methanobrevibacter millerae</name>
    <dbReference type="NCBI Taxonomy" id="230361"/>
    <lineage>
        <taxon>Archaea</taxon>
        <taxon>Methanobacteriati</taxon>
        <taxon>Methanobacteriota</taxon>
        <taxon>Methanomada group</taxon>
        <taxon>Methanobacteria</taxon>
        <taxon>Methanobacteriales</taxon>
        <taxon>Methanobacteriaceae</taxon>
        <taxon>Methanobrevibacter</taxon>
    </lineage>
</organism>
<reference evidence="3" key="1">
    <citation type="submission" date="2019-04" db="EMBL/GenBank/DDBJ databases">
        <title>Evolution of Biomass-Degrading Anaerobic Consortia Revealed by Metagenomics.</title>
        <authorList>
            <person name="Peng X."/>
        </authorList>
    </citation>
    <scope>NUCLEOTIDE SEQUENCE</scope>
    <source>
        <strain evidence="3">SIG13</strain>
    </source>
</reference>
<evidence type="ECO:0000259" key="2">
    <source>
        <dbReference type="Pfam" id="PF13229"/>
    </source>
</evidence>
<accession>A0A8T3VRV0</accession>
<name>A0A8T3VRV0_9EURY</name>
<dbReference type="Pfam" id="PF13229">
    <property type="entry name" value="Beta_helix"/>
    <property type="match status" value="1"/>
</dbReference>
<comment type="caution">
    <text evidence="3">The sequence shown here is derived from an EMBL/GenBank/DDBJ whole genome shotgun (WGS) entry which is preliminary data.</text>
</comment>
<feature type="domain" description="Right handed beta helix" evidence="2">
    <location>
        <begin position="233"/>
        <end position="402"/>
    </location>
</feature>
<dbReference type="InterPro" id="IPR039448">
    <property type="entry name" value="Beta_helix"/>
</dbReference>
<gene>
    <name evidence="3" type="ORF">E7Z74_03440</name>
</gene>
<dbReference type="InterPro" id="IPR013783">
    <property type="entry name" value="Ig-like_fold"/>
</dbReference>
<dbReference type="Gene3D" id="2.60.40.10">
    <property type="entry name" value="Immunoglobulins"/>
    <property type="match status" value="1"/>
</dbReference>
<dbReference type="Gene3D" id="2.160.20.10">
    <property type="entry name" value="Single-stranded right-handed beta-helix, Pectin lyase-like"/>
    <property type="match status" value="1"/>
</dbReference>
<evidence type="ECO:0000256" key="1">
    <source>
        <dbReference type="SAM" id="MobiDB-lite"/>
    </source>
</evidence>
<dbReference type="InterPro" id="IPR008964">
    <property type="entry name" value="Invasin/intimin_cell_adhesion"/>
</dbReference>
<evidence type="ECO:0000313" key="4">
    <source>
        <dbReference type="Proteomes" id="UP000713479"/>
    </source>
</evidence>
<dbReference type="AlphaFoldDB" id="A0A8T3VRV0"/>